<dbReference type="AlphaFoldDB" id="A0A0P4VWY0"/>
<accession>A0A0P4VWY0</accession>
<proteinExistence type="predicted"/>
<feature type="domain" description="Histone deacetylase glutamine rich N-terminal" evidence="3">
    <location>
        <begin position="58"/>
        <end position="124"/>
    </location>
</feature>
<dbReference type="EMBL" id="GDRN01107844">
    <property type="protein sequence ID" value="JAI57362.1"/>
    <property type="molecule type" value="Transcribed_RNA"/>
</dbReference>
<evidence type="ECO:0000256" key="2">
    <source>
        <dbReference type="SAM" id="Phobius"/>
    </source>
</evidence>
<dbReference type="Pfam" id="PF12203">
    <property type="entry name" value="HDAC4_Gln"/>
    <property type="match status" value="1"/>
</dbReference>
<reference evidence="4" key="1">
    <citation type="submission" date="2015-09" db="EMBL/GenBank/DDBJ databases">
        <title>Scylla olivacea transcriptome.</title>
        <authorList>
            <person name="Ikhwanuddin M."/>
        </authorList>
    </citation>
    <scope>NUCLEOTIDE SEQUENCE</scope>
</reference>
<dbReference type="Gene3D" id="6.10.250.1550">
    <property type="match status" value="1"/>
</dbReference>
<keyword evidence="2" id="KW-1133">Transmembrane helix</keyword>
<dbReference type="InterPro" id="IPR024643">
    <property type="entry name" value="Hist_deacetylase_Gln_rich_N"/>
</dbReference>
<protein>
    <recommendedName>
        <fullName evidence="3">Histone deacetylase glutamine rich N-terminal domain-containing protein</fullName>
    </recommendedName>
</protein>
<evidence type="ECO:0000259" key="3">
    <source>
        <dbReference type="Pfam" id="PF12203"/>
    </source>
</evidence>
<evidence type="ECO:0000313" key="4">
    <source>
        <dbReference type="EMBL" id="JAI57362.1"/>
    </source>
</evidence>
<sequence>MPQNLDKLPASHVMEINTSYGGPLVKKEVGSPPLGSPQLPPCSASSELTEMANDPATFEQHLLQLKQDQQLQQELLLQQYQLQQQQLTEQHQKQLQQHIKLQQNLLYHQFQQEHQRLLEQQENELRSQLKVSGSRCGGQAASWTLPNTTRRGATHLHYYVIPIIMFLSLLLLLCGLLRLCFVFCVLLFWYLQDS</sequence>
<feature type="transmembrane region" description="Helical" evidence="2">
    <location>
        <begin position="158"/>
        <end position="191"/>
    </location>
</feature>
<name>A0A0P4VWY0_SCYOL</name>
<organism evidence="4">
    <name type="scientific">Scylla olivacea</name>
    <name type="common">Orange mud crab</name>
    <name type="synonym">Cancer olivacea</name>
    <dbReference type="NCBI Taxonomy" id="85551"/>
    <lineage>
        <taxon>Eukaryota</taxon>
        <taxon>Metazoa</taxon>
        <taxon>Ecdysozoa</taxon>
        <taxon>Arthropoda</taxon>
        <taxon>Crustacea</taxon>
        <taxon>Multicrustacea</taxon>
        <taxon>Malacostraca</taxon>
        <taxon>Eumalacostraca</taxon>
        <taxon>Eucarida</taxon>
        <taxon>Decapoda</taxon>
        <taxon>Pleocyemata</taxon>
        <taxon>Brachyura</taxon>
        <taxon>Eubrachyura</taxon>
        <taxon>Portunoidea</taxon>
        <taxon>Portunidae</taxon>
        <taxon>Portuninae</taxon>
        <taxon>Scylla</taxon>
    </lineage>
</organism>
<keyword evidence="1" id="KW-0175">Coiled coil</keyword>
<keyword evidence="2" id="KW-0472">Membrane</keyword>
<evidence type="ECO:0000256" key="1">
    <source>
        <dbReference type="SAM" id="Coils"/>
    </source>
</evidence>
<keyword evidence="2" id="KW-0812">Transmembrane</keyword>
<feature type="coiled-coil region" evidence="1">
    <location>
        <begin position="77"/>
        <end position="131"/>
    </location>
</feature>